<gene>
    <name evidence="2" type="ORF">JZ751_017990</name>
</gene>
<evidence type="ECO:0000313" key="2">
    <source>
        <dbReference type="EMBL" id="KAG9353395.1"/>
    </source>
</evidence>
<feature type="region of interest" description="Disordered" evidence="1">
    <location>
        <begin position="1"/>
        <end position="38"/>
    </location>
</feature>
<sequence>MRTRQEGQTPLQTDSQPASNRSAPDLRGEGGWRGWGGGGKGVGGGLLWDRAGPQRLRSVCRGGDDSARLTGRLTSMHVMSAVWLQLPDQGPSMNGGKSVSTSCLH</sequence>
<keyword evidence="3" id="KW-1185">Reference proteome</keyword>
<proteinExistence type="predicted"/>
<feature type="compositionally biased region" description="Polar residues" evidence="1">
    <location>
        <begin position="1"/>
        <end position="22"/>
    </location>
</feature>
<evidence type="ECO:0000256" key="1">
    <source>
        <dbReference type="SAM" id="MobiDB-lite"/>
    </source>
</evidence>
<reference evidence="2" key="1">
    <citation type="thesis" date="2021" institute="BYU ScholarsArchive" country="Provo, UT, USA">
        <title>Applications of and Algorithms for Genome Assembly and Genomic Analyses with an Emphasis on Marine Teleosts.</title>
        <authorList>
            <person name="Pickett B.D."/>
        </authorList>
    </citation>
    <scope>NUCLEOTIDE SEQUENCE</scope>
    <source>
        <strain evidence="2">HI-2016</strain>
    </source>
</reference>
<dbReference type="Proteomes" id="UP000824540">
    <property type="component" value="Unassembled WGS sequence"/>
</dbReference>
<dbReference type="AlphaFoldDB" id="A0A8T2PPV9"/>
<comment type="caution">
    <text evidence="2">The sequence shown here is derived from an EMBL/GenBank/DDBJ whole genome shotgun (WGS) entry which is preliminary data.</text>
</comment>
<name>A0A8T2PPV9_9TELE</name>
<dbReference type="EMBL" id="JAFBMS010000004">
    <property type="protein sequence ID" value="KAG9353395.1"/>
    <property type="molecule type" value="Genomic_DNA"/>
</dbReference>
<protein>
    <submittedName>
        <fullName evidence="2">Uncharacterized protein</fullName>
    </submittedName>
</protein>
<organism evidence="2 3">
    <name type="scientific">Albula glossodonta</name>
    <name type="common">roundjaw bonefish</name>
    <dbReference type="NCBI Taxonomy" id="121402"/>
    <lineage>
        <taxon>Eukaryota</taxon>
        <taxon>Metazoa</taxon>
        <taxon>Chordata</taxon>
        <taxon>Craniata</taxon>
        <taxon>Vertebrata</taxon>
        <taxon>Euteleostomi</taxon>
        <taxon>Actinopterygii</taxon>
        <taxon>Neopterygii</taxon>
        <taxon>Teleostei</taxon>
        <taxon>Albuliformes</taxon>
        <taxon>Albulidae</taxon>
        <taxon>Albula</taxon>
    </lineage>
</organism>
<evidence type="ECO:0000313" key="3">
    <source>
        <dbReference type="Proteomes" id="UP000824540"/>
    </source>
</evidence>
<accession>A0A8T2PPV9</accession>